<proteinExistence type="predicted"/>
<accession>X1SBG6</accession>
<organism evidence="1">
    <name type="scientific">marine sediment metagenome</name>
    <dbReference type="NCBI Taxonomy" id="412755"/>
    <lineage>
        <taxon>unclassified sequences</taxon>
        <taxon>metagenomes</taxon>
        <taxon>ecological metagenomes</taxon>
    </lineage>
</organism>
<name>X1SBG6_9ZZZZ</name>
<evidence type="ECO:0000313" key="1">
    <source>
        <dbReference type="EMBL" id="GAI65099.1"/>
    </source>
</evidence>
<protein>
    <submittedName>
        <fullName evidence="1">Uncharacterized protein</fullName>
    </submittedName>
</protein>
<feature type="non-terminal residue" evidence="1">
    <location>
        <position position="35"/>
    </location>
</feature>
<comment type="caution">
    <text evidence="1">The sequence shown here is derived from an EMBL/GenBank/DDBJ whole genome shotgun (WGS) entry which is preliminary data.</text>
</comment>
<sequence>MKSPLIWKSLKEIGGEQPVAAKEAVPGAEREAIIV</sequence>
<gene>
    <name evidence="1" type="ORF">S12H4_10693</name>
</gene>
<reference evidence="1" key="1">
    <citation type="journal article" date="2014" name="Front. Microbiol.">
        <title>High frequency of phylogenetically diverse reductive dehalogenase-homologous genes in deep subseafloor sedimentary metagenomes.</title>
        <authorList>
            <person name="Kawai M."/>
            <person name="Futagami T."/>
            <person name="Toyoda A."/>
            <person name="Takaki Y."/>
            <person name="Nishi S."/>
            <person name="Hori S."/>
            <person name="Arai W."/>
            <person name="Tsubouchi T."/>
            <person name="Morono Y."/>
            <person name="Uchiyama I."/>
            <person name="Ito T."/>
            <person name="Fujiyama A."/>
            <person name="Inagaki F."/>
            <person name="Takami H."/>
        </authorList>
    </citation>
    <scope>NUCLEOTIDE SEQUENCE</scope>
    <source>
        <strain evidence="1">Expedition CK06-06</strain>
    </source>
</reference>
<dbReference type="AlphaFoldDB" id="X1SBG6"/>
<dbReference type="EMBL" id="BARW01004627">
    <property type="protein sequence ID" value="GAI65099.1"/>
    <property type="molecule type" value="Genomic_DNA"/>
</dbReference>